<dbReference type="PANTHER" id="PTHR21022">
    <property type="entry name" value="PREPHENATE DEHYDRATASE P PROTEIN"/>
    <property type="match status" value="1"/>
</dbReference>
<keyword evidence="19" id="KW-0175">Coiled coil</keyword>
<evidence type="ECO:0000256" key="19">
    <source>
        <dbReference type="SAM" id="Coils"/>
    </source>
</evidence>
<evidence type="ECO:0000256" key="15">
    <source>
        <dbReference type="ARBA" id="ARBA00023268"/>
    </source>
</evidence>
<evidence type="ECO:0000256" key="11">
    <source>
        <dbReference type="ARBA" id="ARBA00023141"/>
    </source>
</evidence>
<keyword evidence="24" id="KW-1185">Reference proteome</keyword>
<keyword evidence="11" id="KW-0057">Aromatic amino acid biosynthesis</keyword>
<dbReference type="PROSITE" id="PS51171">
    <property type="entry name" value="PREPHENATE_DEHYDR_3"/>
    <property type="match status" value="1"/>
</dbReference>
<dbReference type="InterPro" id="IPR002701">
    <property type="entry name" value="CM_II_prokaryot"/>
</dbReference>
<dbReference type="CDD" id="cd04905">
    <property type="entry name" value="ACT_CM-PDT"/>
    <property type="match status" value="1"/>
</dbReference>
<dbReference type="Pfam" id="PF01817">
    <property type="entry name" value="CM_2"/>
    <property type="match status" value="1"/>
</dbReference>
<evidence type="ECO:0000256" key="6">
    <source>
        <dbReference type="ARBA" id="ARBA00012404"/>
    </source>
</evidence>
<dbReference type="RefSeq" id="WP_324693610.1">
    <property type="nucleotide sequence ID" value="NZ_JAYMYJ010000042.1"/>
</dbReference>
<evidence type="ECO:0000256" key="14">
    <source>
        <dbReference type="ARBA" id="ARBA00023239"/>
    </source>
</evidence>
<dbReference type="Pfam" id="PF00800">
    <property type="entry name" value="PDT"/>
    <property type="match status" value="1"/>
</dbReference>
<comment type="catalytic activity">
    <reaction evidence="1">
        <text>chorismate = prephenate</text>
        <dbReference type="Rhea" id="RHEA:13897"/>
        <dbReference type="ChEBI" id="CHEBI:29748"/>
        <dbReference type="ChEBI" id="CHEBI:29934"/>
        <dbReference type="EC" id="5.4.99.5"/>
    </reaction>
</comment>
<comment type="pathway">
    <text evidence="5">Metabolic intermediate biosynthesis; prephenate biosynthesis; prephenate from chorismate: step 1/1.</text>
</comment>
<dbReference type="InterPro" id="IPR045865">
    <property type="entry name" value="ACT-like_dom_sf"/>
</dbReference>
<keyword evidence="9" id="KW-0963">Cytoplasm</keyword>
<evidence type="ECO:0000256" key="1">
    <source>
        <dbReference type="ARBA" id="ARBA00000824"/>
    </source>
</evidence>
<dbReference type="SUPFAM" id="SSF55021">
    <property type="entry name" value="ACT-like"/>
    <property type="match status" value="1"/>
</dbReference>
<dbReference type="InterPro" id="IPR002912">
    <property type="entry name" value="ACT_dom"/>
</dbReference>
<dbReference type="PROSITE" id="PS00857">
    <property type="entry name" value="PREPHENATE_DEHYDR_1"/>
    <property type="match status" value="1"/>
</dbReference>
<reference evidence="23 24" key="2">
    <citation type="submission" date="2024-01" db="EMBL/GenBank/DDBJ databases">
        <authorList>
            <person name="Xie X."/>
        </authorList>
    </citation>
    <scope>NUCLEOTIDE SEQUENCE [LARGE SCALE GENOMIC DNA]</scope>
    <source>
        <strain evidence="23">SCUT-1</strain>
    </source>
</reference>
<evidence type="ECO:0000256" key="18">
    <source>
        <dbReference type="ARBA" id="ARBA00047848"/>
    </source>
</evidence>
<proteinExistence type="predicted"/>
<dbReference type="InterPro" id="IPR010957">
    <property type="entry name" value="G/b/e-P-prot_chorismate_mutase"/>
</dbReference>
<keyword evidence="15" id="KW-0511">Multifunctional enzyme</keyword>
<dbReference type="Gene3D" id="3.40.190.10">
    <property type="entry name" value="Periplasmic binding protein-like II"/>
    <property type="match status" value="2"/>
</dbReference>
<comment type="catalytic activity">
    <reaction evidence="18">
        <text>prephenate + H(+) = 3-phenylpyruvate + CO2 + H2O</text>
        <dbReference type="Rhea" id="RHEA:21648"/>
        <dbReference type="ChEBI" id="CHEBI:15377"/>
        <dbReference type="ChEBI" id="CHEBI:15378"/>
        <dbReference type="ChEBI" id="CHEBI:16526"/>
        <dbReference type="ChEBI" id="CHEBI:18005"/>
        <dbReference type="ChEBI" id="CHEBI:29934"/>
        <dbReference type="EC" id="4.2.1.51"/>
    </reaction>
</comment>
<evidence type="ECO:0000259" key="21">
    <source>
        <dbReference type="PROSITE" id="PS51171"/>
    </source>
</evidence>
<dbReference type="PIRSF" id="PIRSF001500">
    <property type="entry name" value="Chor_mut_pdt_Ppr"/>
    <property type="match status" value="1"/>
</dbReference>
<evidence type="ECO:0000256" key="3">
    <source>
        <dbReference type="ARBA" id="ARBA00004496"/>
    </source>
</evidence>
<keyword evidence="10" id="KW-0028">Amino-acid biosynthesis</keyword>
<evidence type="ECO:0000259" key="20">
    <source>
        <dbReference type="PROSITE" id="PS51168"/>
    </source>
</evidence>
<evidence type="ECO:0000256" key="17">
    <source>
        <dbReference type="ARBA" id="ARBA00031520"/>
    </source>
</evidence>
<dbReference type="Pfam" id="PF01842">
    <property type="entry name" value="ACT"/>
    <property type="match status" value="1"/>
</dbReference>
<dbReference type="Gene3D" id="3.30.70.260">
    <property type="match status" value="1"/>
</dbReference>
<evidence type="ECO:0000256" key="10">
    <source>
        <dbReference type="ARBA" id="ARBA00022605"/>
    </source>
</evidence>
<dbReference type="NCBIfam" id="TIGR01807">
    <property type="entry name" value="CM_P2"/>
    <property type="match status" value="1"/>
</dbReference>
<evidence type="ECO:0000259" key="22">
    <source>
        <dbReference type="PROSITE" id="PS51671"/>
    </source>
</evidence>
<evidence type="ECO:0000256" key="5">
    <source>
        <dbReference type="ARBA" id="ARBA00004817"/>
    </source>
</evidence>
<reference evidence="24" key="1">
    <citation type="submission" date="2023-07" db="EMBL/GenBank/DDBJ databases">
        <title>The carbon used by Thiothrix.</title>
        <authorList>
            <person name="Chen L."/>
        </authorList>
    </citation>
    <scope>NUCLEOTIDE SEQUENCE [LARGE SCALE GENOMIC DNA]</scope>
</reference>
<dbReference type="EMBL" id="JAYMYJ010000042">
    <property type="protein sequence ID" value="MEB4590328.1"/>
    <property type="molecule type" value="Genomic_DNA"/>
</dbReference>
<dbReference type="Gene3D" id="1.20.59.10">
    <property type="entry name" value="Chorismate mutase"/>
    <property type="match status" value="1"/>
</dbReference>
<dbReference type="PANTHER" id="PTHR21022:SF19">
    <property type="entry name" value="PREPHENATE DEHYDRATASE-RELATED"/>
    <property type="match status" value="1"/>
</dbReference>
<keyword evidence="12" id="KW-0584">Phenylalanine biosynthesis</keyword>
<dbReference type="SUPFAM" id="SSF53850">
    <property type="entry name" value="Periplasmic binding protein-like II"/>
    <property type="match status" value="1"/>
</dbReference>
<evidence type="ECO:0000256" key="13">
    <source>
        <dbReference type="ARBA" id="ARBA00023235"/>
    </source>
</evidence>
<dbReference type="EC" id="5.4.99.5" evidence="6"/>
<sequence length="369" mass="40979">MSNKTDNAENVNAGLAALRERIDSLDTQILALLNERARCAEEVAHTKLAEDPGAKFYRPEREAQILTRMQSLNSGPLRNEQVTHLYREIISSCLALEESMRIAYLGPAGTFAQEATFKHFGQAVATLPVESIPQVFREVEAGRVRYGVVPIENSTEGVITHTLDMFVQSQLRICGEISLRIHQNLMCRHSDWQSVQKVYSHAQSLAQCRYWLDKHLPHVERIPVSSNAEAARLASLDDAVAAIGGIQAAPIYGLQIVHENIEDSPNNTTRFLVIGDQVVAPSGNDRTSLLVSTRNQPGSLFKLLKPLAENGVDMTRIESRPSRATNWEYFFFLDVLGHEQDEAISKALVALRAETELVRVLGAYPVAIV</sequence>
<dbReference type="InterPro" id="IPR018528">
    <property type="entry name" value="Preph_deHydtase_CS"/>
</dbReference>
<evidence type="ECO:0000256" key="12">
    <source>
        <dbReference type="ARBA" id="ARBA00023222"/>
    </source>
</evidence>
<evidence type="ECO:0000256" key="2">
    <source>
        <dbReference type="ARBA" id="ARBA00002364"/>
    </source>
</evidence>
<comment type="pathway">
    <text evidence="4">Amino-acid biosynthesis; L-phenylalanine biosynthesis; phenylpyruvate from prephenate: step 1/1.</text>
</comment>
<evidence type="ECO:0000256" key="8">
    <source>
        <dbReference type="ARBA" id="ARBA00014401"/>
    </source>
</evidence>
<evidence type="ECO:0000256" key="7">
    <source>
        <dbReference type="ARBA" id="ARBA00013147"/>
    </source>
</evidence>
<evidence type="ECO:0000256" key="16">
    <source>
        <dbReference type="ARBA" id="ARBA00031175"/>
    </source>
</evidence>
<dbReference type="SMART" id="SM00830">
    <property type="entry name" value="CM_2"/>
    <property type="match status" value="1"/>
</dbReference>
<protein>
    <recommendedName>
        <fullName evidence="8">Bifunctional chorismate mutase/prephenate dehydratase</fullName>
        <ecNumber evidence="7">4.2.1.51</ecNumber>
        <ecNumber evidence="6">5.4.99.5</ecNumber>
    </recommendedName>
    <alternativeName>
        <fullName evidence="17">Chorismate mutase-prephenate dehydratase</fullName>
    </alternativeName>
    <alternativeName>
        <fullName evidence="16">p-protein</fullName>
    </alternativeName>
</protein>
<feature type="domain" description="ACT" evidence="22">
    <location>
        <begin position="288"/>
        <end position="365"/>
    </location>
</feature>
<feature type="coiled-coil region" evidence="19">
    <location>
        <begin position="8"/>
        <end position="35"/>
    </location>
</feature>
<organism evidence="23 24">
    <name type="scientific">Candidatus Thiothrix phosphatis</name>
    <dbReference type="NCBI Taxonomy" id="3112415"/>
    <lineage>
        <taxon>Bacteria</taxon>
        <taxon>Pseudomonadati</taxon>
        <taxon>Pseudomonadota</taxon>
        <taxon>Gammaproteobacteria</taxon>
        <taxon>Thiotrichales</taxon>
        <taxon>Thiotrichaceae</taxon>
        <taxon>Thiothrix</taxon>
    </lineage>
</organism>
<comment type="subcellular location">
    <subcellularLocation>
        <location evidence="3">Cytoplasm</location>
    </subcellularLocation>
</comment>
<dbReference type="EC" id="4.2.1.51" evidence="7"/>
<evidence type="ECO:0000256" key="4">
    <source>
        <dbReference type="ARBA" id="ARBA00004741"/>
    </source>
</evidence>
<dbReference type="PROSITE" id="PS51671">
    <property type="entry name" value="ACT"/>
    <property type="match status" value="1"/>
</dbReference>
<dbReference type="PROSITE" id="PS00858">
    <property type="entry name" value="PREPHENATE_DEHYDR_2"/>
    <property type="match status" value="1"/>
</dbReference>
<keyword evidence="13" id="KW-0413">Isomerase</keyword>
<comment type="function">
    <text evidence="2">Catalyzes the Claisen rearrangement of chorismate to prephenate and the decarboxylation/dehydration of prephenate to phenylpyruvate.</text>
</comment>
<keyword evidence="14 23" id="KW-0456">Lyase</keyword>
<evidence type="ECO:0000313" key="24">
    <source>
        <dbReference type="Proteomes" id="UP001308005"/>
    </source>
</evidence>
<dbReference type="PROSITE" id="PS51168">
    <property type="entry name" value="CHORISMATE_MUT_2"/>
    <property type="match status" value="1"/>
</dbReference>
<name>A0ABU6CW82_9GAMM</name>
<dbReference type="SUPFAM" id="SSF48600">
    <property type="entry name" value="Chorismate mutase II"/>
    <property type="match status" value="1"/>
</dbReference>
<accession>A0ABU6CW82</accession>
<dbReference type="GO" id="GO:0004664">
    <property type="term" value="F:prephenate dehydratase activity"/>
    <property type="evidence" value="ECO:0007669"/>
    <property type="project" value="UniProtKB-EC"/>
</dbReference>
<dbReference type="CDD" id="cd13630">
    <property type="entry name" value="PBP2_PDT_1"/>
    <property type="match status" value="1"/>
</dbReference>
<comment type="caution">
    <text evidence="23">The sequence shown here is derived from an EMBL/GenBank/DDBJ whole genome shotgun (WGS) entry which is preliminary data.</text>
</comment>
<gene>
    <name evidence="23" type="primary">pheA</name>
    <name evidence="23" type="ORF">VSS37_05000</name>
</gene>
<dbReference type="InterPro" id="IPR036979">
    <property type="entry name" value="CM_dom_sf"/>
</dbReference>
<evidence type="ECO:0000256" key="9">
    <source>
        <dbReference type="ARBA" id="ARBA00022490"/>
    </source>
</evidence>
<evidence type="ECO:0000313" key="23">
    <source>
        <dbReference type="EMBL" id="MEB4590328.1"/>
    </source>
</evidence>
<dbReference type="InterPro" id="IPR008242">
    <property type="entry name" value="Chor_mutase/pphenate_deHydtase"/>
</dbReference>
<dbReference type="NCBIfam" id="NF008865">
    <property type="entry name" value="PRK11898.1"/>
    <property type="match status" value="1"/>
</dbReference>
<feature type="domain" description="Chorismate mutase" evidence="20">
    <location>
        <begin position="9"/>
        <end position="101"/>
    </location>
</feature>
<feature type="domain" description="Prephenate dehydratase" evidence="21">
    <location>
        <begin position="101"/>
        <end position="276"/>
    </location>
</feature>
<dbReference type="Proteomes" id="UP001308005">
    <property type="component" value="Unassembled WGS sequence"/>
</dbReference>
<dbReference type="InterPro" id="IPR036263">
    <property type="entry name" value="Chorismate_II_sf"/>
</dbReference>
<dbReference type="InterPro" id="IPR001086">
    <property type="entry name" value="Preph_deHydtase"/>
</dbReference>